<name>A0A371JS14_9FLAO</name>
<proteinExistence type="predicted"/>
<reference evidence="3 4" key="1">
    <citation type="submission" date="2018-08" db="EMBL/GenBank/DDBJ databases">
        <title>Muricauda nanhaiensis sp. nov., isolated from seawater of the South China Sea.</title>
        <authorList>
            <person name="Dang Y."/>
        </authorList>
    </citation>
    <scope>NUCLEOTIDE SEQUENCE [LARGE SCALE GENOMIC DNA]</scope>
    <source>
        <strain evidence="3 4">SM1704</strain>
    </source>
</reference>
<evidence type="ECO:0000259" key="2">
    <source>
        <dbReference type="Pfam" id="PF06580"/>
    </source>
</evidence>
<dbReference type="PANTHER" id="PTHR34220">
    <property type="entry name" value="SENSOR HISTIDINE KINASE YPDA"/>
    <property type="match status" value="1"/>
</dbReference>
<dbReference type="RefSeq" id="WP_116182502.1">
    <property type="nucleotide sequence ID" value="NZ_QTJX01000001.1"/>
</dbReference>
<dbReference type="PANTHER" id="PTHR34220:SF7">
    <property type="entry name" value="SENSOR HISTIDINE KINASE YPDA"/>
    <property type="match status" value="1"/>
</dbReference>
<feature type="domain" description="Signal transduction histidine kinase internal region" evidence="2">
    <location>
        <begin position="153"/>
        <end position="230"/>
    </location>
</feature>
<sequence length="346" mass="40831">MRKAPLNLYIEPIAHIIFWLGLFVLLQNSDSSMKVVEQYGSGNKRQIDAHHWLVYLMSAMIFYFNILVLYPLFFKQRKYLHYVLGLIAAFMVIAIVEYYYFRPGIMVIELLFKQYTTINFVFLLFSVVYVFAKDFILTESKQKKIIQEQTVNELIFLKSQLNPHFLFNTINNIYSVAQKNQDPEVAKYLADLTKVLRYSLYESNQPMVSLEKELFFLKSYINMSMLKFDSNVLKIDYEMVGETSNFKIAPLILIPIVENAFKHNSMNHEDPFIKIKIDIDDKNCLKLVVENSCYPQNQETQLKKIGGIGIKNLKRRLELLYHKKHEFSIERSERSFKSTLKLELNE</sequence>
<feature type="transmembrane region" description="Helical" evidence="1">
    <location>
        <begin position="79"/>
        <end position="100"/>
    </location>
</feature>
<keyword evidence="4" id="KW-1185">Reference proteome</keyword>
<evidence type="ECO:0000256" key="1">
    <source>
        <dbReference type="SAM" id="Phobius"/>
    </source>
</evidence>
<keyword evidence="1" id="KW-0472">Membrane</keyword>
<dbReference type="Pfam" id="PF06580">
    <property type="entry name" value="His_kinase"/>
    <property type="match status" value="1"/>
</dbReference>
<accession>A0A371JS14</accession>
<dbReference type="Gene3D" id="3.30.565.10">
    <property type="entry name" value="Histidine kinase-like ATPase, C-terminal domain"/>
    <property type="match status" value="1"/>
</dbReference>
<evidence type="ECO:0000313" key="3">
    <source>
        <dbReference type="EMBL" id="RDY60614.1"/>
    </source>
</evidence>
<dbReference type="InterPro" id="IPR010559">
    <property type="entry name" value="Sig_transdc_His_kin_internal"/>
</dbReference>
<feature type="transmembrane region" description="Helical" evidence="1">
    <location>
        <begin position="6"/>
        <end position="26"/>
    </location>
</feature>
<keyword evidence="1" id="KW-0812">Transmembrane</keyword>
<gene>
    <name evidence="3" type="ORF">DX873_00060</name>
</gene>
<dbReference type="Proteomes" id="UP000261828">
    <property type="component" value="Unassembled WGS sequence"/>
</dbReference>
<keyword evidence="1" id="KW-1133">Transmembrane helix</keyword>
<organism evidence="3 4">
    <name type="scientific">Flagellimonas nanhaiensis</name>
    <dbReference type="NCBI Taxonomy" id="2292706"/>
    <lineage>
        <taxon>Bacteria</taxon>
        <taxon>Pseudomonadati</taxon>
        <taxon>Bacteroidota</taxon>
        <taxon>Flavobacteriia</taxon>
        <taxon>Flavobacteriales</taxon>
        <taxon>Flavobacteriaceae</taxon>
        <taxon>Flagellimonas</taxon>
    </lineage>
</organism>
<feature type="transmembrane region" description="Helical" evidence="1">
    <location>
        <begin position="52"/>
        <end position="73"/>
    </location>
</feature>
<dbReference type="AlphaFoldDB" id="A0A371JS14"/>
<dbReference type="GO" id="GO:0016020">
    <property type="term" value="C:membrane"/>
    <property type="evidence" value="ECO:0007669"/>
    <property type="project" value="InterPro"/>
</dbReference>
<dbReference type="InterPro" id="IPR036890">
    <property type="entry name" value="HATPase_C_sf"/>
</dbReference>
<protein>
    <recommendedName>
        <fullName evidence="2">Signal transduction histidine kinase internal region domain-containing protein</fullName>
    </recommendedName>
</protein>
<evidence type="ECO:0000313" key="4">
    <source>
        <dbReference type="Proteomes" id="UP000261828"/>
    </source>
</evidence>
<dbReference type="GO" id="GO:0000155">
    <property type="term" value="F:phosphorelay sensor kinase activity"/>
    <property type="evidence" value="ECO:0007669"/>
    <property type="project" value="InterPro"/>
</dbReference>
<dbReference type="EMBL" id="QTJX01000001">
    <property type="protein sequence ID" value="RDY60614.1"/>
    <property type="molecule type" value="Genomic_DNA"/>
</dbReference>
<comment type="caution">
    <text evidence="3">The sequence shown here is derived from an EMBL/GenBank/DDBJ whole genome shotgun (WGS) entry which is preliminary data.</text>
</comment>
<dbReference type="InterPro" id="IPR050640">
    <property type="entry name" value="Bact_2-comp_sensor_kinase"/>
</dbReference>
<feature type="transmembrane region" description="Helical" evidence="1">
    <location>
        <begin position="112"/>
        <end position="132"/>
    </location>
</feature>
<dbReference type="OrthoDB" id="9809908at2"/>